<accession>A0ACB8U6U3</accession>
<keyword evidence="2" id="KW-1185">Reference proteome</keyword>
<evidence type="ECO:0000313" key="2">
    <source>
        <dbReference type="Proteomes" id="UP001055072"/>
    </source>
</evidence>
<proteinExistence type="predicted"/>
<sequence>MAAEFDDVCLCARRLHAPCHASSSPLLLPLPRTTVSVMASYESIAALHKNIPAFSPYIPVAVLPYLAFILLSVTFGLTFYFSTIPKSTFPVHEVSVASLASILGGFGVVALFCSVGVYV</sequence>
<organism evidence="1 2">
    <name type="scientific">Irpex rosettiformis</name>
    <dbReference type="NCBI Taxonomy" id="378272"/>
    <lineage>
        <taxon>Eukaryota</taxon>
        <taxon>Fungi</taxon>
        <taxon>Dikarya</taxon>
        <taxon>Basidiomycota</taxon>
        <taxon>Agaricomycotina</taxon>
        <taxon>Agaricomycetes</taxon>
        <taxon>Polyporales</taxon>
        <taxon>Irpicaceae</taxon>
        <taxon>Irpex</taxon>
    </lineage>
</organism>
<reference evidence="1" key="1">
    <citation type="journal article" date="2021" name="Environ. Microbiol.">
        <title>Gene family expansions and transcriptome signatures uncover fungal adaptations to wood decay.</title>
        <authorList>
            <person name="Hage H."/>
            <person name="Miyauchi S."/>
            <person name="Viragh M."/>
            <person name="Drula E."/>
            <person name="Min B."/>
            <person name="Chaduli D."/>
            <person name="Navarro D."/>
            <person name="Favel A."/>
            <person name="Norest M."/>
            <person name="Lesage-Meessen L."/>
            <person name="Balint B."/>
            <person name="Merenyi Z."/>
            <person name="de Eugenio L."/>
            <person name="Morin E."/>
            <person name="Martinez A.T."/>
            <person name="Baldrian P."/>
            <person name="Stursova M."/>
            <person name="Martinez M.J."/>
            <person name="Novotny C."/>
            <person name="Magnuson J.K."/>
            <person name="Spatafora J.W."/>
            <person name="Maurice S."/>
            <person name="Pangilinan J."/>
            <person name="Andreopoulos W."/>
            <person name="LaButti K."/>
            <person name="Hundley H."/>
            <person name="Na H."/>
            <person name="Kuo A."/>
            <person name="Barry K."/>
            <person name="Lipzen A."/>
            <person name="Henrissat B."/>
            <person name="Riley R."/>
            <person name="Ahrendt S."/>
            <person name="Nagy L.G."/>
            <person name="Grigoriev I.V."/>
            <person name="Martin F."/>
            <person name="Rosso M.N."/>
        </authorList>
    </citation>
    <scope>NUCLEOTIDE SEQUENCE</scope>
    <source>
        <strain evidence="1">CBS 384.51</strain>
    </source>
</reference>
<protein>
    <submittedName>
        <fullName evidence="1">Uncharacterized protein</fullName>
    </submittedName>
</protein>
<comment type="caution">
    <text evidence="1">The sequence shown here is derived from an EMBL/GenBank/DDBJ whole genome shotgun (WGS) entry which is preliminary data.</text>
</comment>
<dbReference type="EMBL" id="MU274909">
    <property type="protein sequence ID" value="KAI0089944.1"/>
    <property type="molecule type" value="Genomic_DNA"/>
</dbReference>
<evidence type="ECO:0000313" key="1">
    <source>
        <dbReference type="EMBL" id="KAI0089944.1"/>
    </source>
</evidence>
<gene>
    <name evidence="1" type="ORF">BDY19DRAFT_941599</name>
</gene>
<name>A0ACB8U6U3_9APHY</name>
<dbReference type="Proteomes" id="UP001055072">
    <property type="component" value="Unassembled WGS sequence"/>
</dbReference>